<evidence type="ECO:0000259" key="1">
    <source>
        <dbReference type="PROSITE" id="PS50930"/>
    </source>
</evidence>
<dbReference type="GO" id="GO:0000156">
    <property type="term" value="F:phosphorelay response regulator activity"/>
    <property type="evidence" value="ECO:0007669"/>
    <property type="project" value="InterPro"/>
</dbReference>
<dbReference type="InterPro" id="IPR046947">
    <property type="entry name" value="LytR-like"/>
</dbReference>
<proteinExistence type="predicted"/>
<dbReference type="Pfam" id="PF04397">
    <property type="entry name" value="LytTR"/>
    <property type="match status" value="1"/>
</dbReference>
<dbReference type="PANTHER" id="PTHR37299:SF1">
    <property type="entry name" value="STAGE 0 SPORULATION PROTEIN A HOMOLOG"/>
    <property type="match status" value="1"/>
</dbReference>
<keyword evidence="2" id="KW-0238">DNA-binding</keyword>
<dbReference type="PANTHER" id="PTHR37299">
    <property type="entry name" value="TRANSCRIPTIONAL REGULATOR-RELATED"/>
    <property type="match status" value="1"/>
</dbReference>
<dbReference type="AlphaFoldDB" id="A0A0R1WGP6"/>
<feature type="domain" description="HTH LytTR-type" evidence="1">
    <location>
        <begin position="46"/>
        <end position="150"/>
    </location>
</feature>
<dbReference type="InterPro" id="IPR007492">
    <property type="entry name" value="LytTR_DNA-bd_dom"/>
</dbReference>
<dbReference type="PATRIC" id="fig|1423779.3.peg.121"/>
<name>A0A0R1WGP6_9LACO</name>
<dbReference type="GO" id="GO:0003677">
    <property type="term" value="F:DNA binding"/>
    <property type="evidence" value="ECO:0007669"/>
    <property type="project" value="UniProtKB-KW"/>
</dbReference>
<sequence>MKVRFQKADLEPGKLTVIVESSAKTAHVDHLLNYLKAFESNSAKKLPIKTPDRFMIIKTADLVMVEVNQNELSFYTTAQVIKSVGKLKDVHTRLTAPNFIQVSRFAIINMDYLQAIENGFSGTLVARLEMGVRTTVSRRYVPVIKQYLGL</sequence>
<dbReference type="RefSeq" id="WP_056983755.1">
    <property type="nucleotide sequence ID" value="NZ_AZGE01000001.1"/>
</dbReference>
<dbReference type="Proteomes" id="UP000050973">
    <property type="component" value="Unassembled WGS sequence"/>
</dbReference>
<gene>
    <name evidence="2" type="ORF">FC49_GL000119</name>
</gene>
<organism evidence="2 3">
    <name type="scientific">Limosilactobacillus oris DSM 4864</name>
    <dbReference type="NCBI Taxonomy" id="1423779"/>
    <lineage>
        <taxon>Bacteria</taxon>
        <taxon>Bacillati</taxon>
        <taxon>Bacillota</taxon>
        <taxon>Bacilli</taxon>
        <taxon>Lactobacillales</taxon>
        <taxon>Lactobacillaceae</taxon>
        <taxon>Limosilactobacillus</taxon>
    </lineage>
</organism>
<dbReference type="Gene3D" id="2.40.50.1020">
    <property type="entry name" value="LytTr DNA-binding domain"/>
    <property type="match status" value="1"/>
</dbReference>
<accession>A0A0R1WGP6</accession>
<comment type="caution">
    <text evidence="2">The sequence shown here is derived from an EMBL/GenBank/DDBJ whole genome shotgun (WGS) entry which is preliminary data.</text>
</comment>
<reference evidence="2 3" key="1">
    <citation type="journal article" date="2015" name="Genome Announc.">
        <title>Expanding the biotechnology potential of lactobacilli through comparative genomics of 213 strains and associated genera.</title>
        <authorList>
            <person name="Sun Z."/>
            <person name="Harris H.M."/>
            <person name="McCann A."/>
            <person name="Guo C."/>
            <person name="Argimon S."/>
            <person name="Zhang W."/>
            <person name="Yang X."/>
            <person name="Jeffery I.B."/>
            <person name="Cooney J.C."/>
            <person name="Kagawa T.F."/>
            <person name="Liu W."/>
            <person name="Song Y."/>
            <person name="Salvetti E."/>
            <person name="Wrobel A."/>
            <person name="Rasinkangas P."/>
            <person name="Parkhill J."/>
            <person name="Rea M.C."/>
            <person name="O'Sullivan O."/>
            <person name="Ritari J."/>
            <person name="Douillard F.P."/>
            <person name="Paul Ross R."/>
            <person name="Yang R."/>
            <person name="Briner A.E."/>
            <person name="Felis G.E."/>
            <person name="de Vos W.M."/>
            <person name="Barrangou R."/>
            <person name="Klaenhammer T.R."/>
            <person name="Caufield P.W."/>
            <person name="Cui Y."/>
            <person name="Zhang H."/>
            <person name="O'Toole P.W."/>
        </authorList>
    </citation>
    <scope>NUCLEOTIDE SEQUENCE [LARGE SCALE GENOMIC DNA]</scope>
    <source>
        <strain evidence="2 3">DSM 4864</strain>
    </source>
</reference>
<evidence type="ECO:0000313" key="2">
    <source>
        <dbReference type="EMBL" id="KRM16959.1"/>
    </source>
</evidence>
<evidence type="ECO:0000313" key="3">
    <source>
        <dbReference type="Proteomes" id="UP000050973"/>
    </source>
</evidence>
<dbReference type="EMBL" id="AZGE01000001">
    <property type="protein sequence ID" value="KRM16959.1"/>
    <property type="molecule type" value="Genomic_DNA"/>
</dbReference>
<protein>
    <submittedName>
        <fullName evidence="2">LytTr DNA-binding domain protein</fullName>
    </submittedName>
</protein>
<dbReference type="PROSITE" id="PS50930">
    <property type="entry name" value="HTH_LYTTR"/>
    <property type="match status" value="1"/>
</dbReference>
<dbReference type="SMART" id="SM00850">
    <property type="entry name" value="LytTR"/>
    <property type="match status" value="1"/>
</dbReference>